<evidence type="ECO:0000256" key="1">
    <source>
        <dbReference type="SAM" id="MobiDB-lite"/>
    </source>
</evidence>
<keyword evidence="3" id="KW-1185">Reference proteome</keyword>
<organism evidence="2 3">
    <name type="scientific">Azospirillum picis</name>
    <dbReference type="NCBI Taxonomy" id="488438"/>
    <lineage>
        <taxon>Bacteria</taxon>
        <taxon>Pseudomonadati</taxon>
        <taxon>Pseudomonadota</taxon>
        <taxon>Alphaproteobacteria</taxon>
        <taxon>Rhodospirillales</taxon>
        <taxon>Azospirillaceae</taxon>
        <taxon>Azospirillum</taxon>
    </lineage>
</organism>
<sequence length="84" mass="8491">MAIGPVASPTLFPTGAPGDAQASALEGLRTSQARADDASERIASGDLDPAVVLDLSSAQVGFAANAKVLQATQENSKRLLDLLA</sequence>
<dbReference type="EMBL" id="JAUSVU010000021">
    <property type="protein sequence ID" value="MDQ0535906.1"/>
    <property type="molecule type" value="Genomic_DNA"/>
</dbReference>
<protein>
    <recommendedName>
        <fullName evidence="4">Flagellar hook protein FlgE</fullName>
    </recommendedName>
</protein>
<evidence type="ECO:0008006" key="4">
    <source>
        <dbReference type="Google" id="ProtNLM"/>
    </source>
</evidence>
<proteinExistence type="predicted"/>
<reference evidence="2 3" key="1">
    <citation type="submission" date="2023-07" db="EMBL/GenBank/DDBJ databases">
        <title>Genomic Encyclopedia of Type Strains, Phase IV (KMG-IV): sequencing the most valuable type-strain genomes for metagenomic binning, comparative biology and taxonomic classification.</title>
        <authorList>
            <person name="Goeker M."/>
        </authorList>
    </citation>
    <scope>NUCLEOTIDE SEQUENCE [LARGE SCALE GENOMIC DNA]</scope>
    <source>
        <strain evidence="2 3">DSM 19922</strain>
    </source>
</reference>
<gene>
    <name evidence="2" type="ORF">QO018_004792</name>
</gene>
<dbReference type="RefSeq" id="WP_209988046.1">
    <property type="nucleotide sequence ID" value="NZ_JAGINO010000023.1"/>
</dbReference>
<dbReference type="Proteomes" id="UP001244552">
    <property type="component" value="Unassembled WGS sequence"/>
</dbReference>
<name>A0ABU0MS20_9PROT</name>
<comment type="caution">
    <text evidence="2">The sequence shown here is derived from an EMBL/GenBank/DDBJ whole genome shotgun (WGS) entry which is preliminary data.</text>
</comment>
<feature type="region of interest" description="Disordered" evidence="1">
    <location>
        <begin position="1"/>
        <end position="21"/>
    </location>
</feature>
<evidence type="ECO:0000313" key="3">
    <source>
        <dbReference type="Proteomes" id="UP001244552"/>
    </source>
</evidence>
<evidence type="ECO:0000313" key="2">
    <source>
        <dbReference type="EMBL" id="MDQ0535906.1"/>
    </source>
</evidence>
<accession>A0ABU0MS20</accession>